<reference evidence="1 2" key="1">
    <citation type="journal article" date="2016" name="Nat. Commun.">
        <title>Thousands of microbial genomes shed light on interconnected biogeochemical processes in an aquifer system.</title>
        <authorList>
            <person name="Anantharaman K."/>
            <person name="Brown C.T."/>
            <person name="Hug L.A."/>
            <person name="Sharon I."/>
            <person name="Castelle C.J."/>
            <person name="Probst A.J."/>
            <person name="Thomas B.C."/>
            <person name="Singh A."/>
            <person name="Wilkins M.J."/>
            <person name="Karaoz U."/>
            <person name="Brodie E.L."/>
            <person name="Williams K.H."/>
            <person name="Hubbard S.S."/>
            <person name="Banfield J.F."/>
        </authorList>
    </citation>
    <scope>NUCLEOTIDE SEQUENCE [LARGE SCALE GENOMIC DNA]</scope>
</reference>
<comment type="caution">
    <text evidence="1">The sequence shown here is derived from an EMBL/GenBank/DDBJ whole genome shotgun (WGS) entry which is preliminary data.</text>
</comment>
<protein>
    <submittedName>
        <fullName evidence="1">Uncharacterized protein</fullName>
    </submittedName>
</protein>
<dbReference type="AlphaFoldDB" id="A0A1G2E8Z3"/>
<name>A0A1G2E8Z3_9BACT</name>
<dbReference type="EMBL" id="MHMD01000001">
    <property type="protein sequence ID" value="OGZ22327.1"/>
    <property type="molecule type" value="Genomic_DNA"/>
</dbReference>
<dbReference type="STRING" id="1801668.A3D46_00460"/>
<dbReference type="Proteomes" id="UP000178703">
    <property type="component" value="Unassembled WGS sequence"/>
</dbReference>
<organism evidence="1 2">
    <name type="scientific">Candidatus Nealsonbacteria bacterium RIFCSPHIGHO2_02_FULL_43_13</name>
    <dbReference type="NCBI Taxonomy" id="1801668"/>
    <lineage>
        <taxon>Bacteria</taxon>
        <taxon>Candidatus Nealsoniibacteriota</taxon>
    </lineage>
</organism>
<accession>A0A1G2E8Z3</accession>
<evidence type="ECO:0000313" key="1">
    <source>
        <dbReference type="EMBL" id="OGZ22327.1"/>
    </source>
</evidence>
<gene>
    <name evidence="1" type="ORF">A3D46_00460</name>
</gene>
<sequence length="303" mass="34614">MIESGPASLIFLPKDPRLSIVFLAIVRSFFEPTEGRIIGGCGQIEAKTMLFAIVDMVISYYHEIEALEKLNKEGAMIKIMKEKLNRGISLLKITKNCPNSHNCLWSRRPGLFHAPHLLPKGCPREKCEVVIFRKAFEDDSPAFYAEALKLSQFAGVVRATVALTVEKKESKRKRQKKLIRRTHDLHVFGELLVLAIYPLFLETKEIPFLSSAEIANLKNGHRDAEICQTLQRMNEINPEWSEWVKSTAKNLLATYERYPLAIIYLVCLFLKGLEKTQLPDLQAMSLQDKEKFFSELMSSISQK</sequence>
<proteinExistence type="predicted"/>
<evidence type="ECO:0000313" key="2">
    <source>
        <dbReference type="Proteomes" id="UP000178703"/>
    </source>
</evidence>